<dbReference type="Gene3D" id="3.30.70.20">
    <property type="match status" value="1"/>
</dbReference>
<dbReference type="RefSeq" id="XP_002179746.1">
    <property type="nucleotide sequence ID" value="XM_002179710.1"/>
</dbReference>
<sequence>MRDGATLIAFLFASVFSASTISAWIPLRICTRSRVRSRNVLAASSEWSATDDWNNLSSENPDNGRQDYAVDQDFAQREAIRMQNWDLDSLDPTALSPEDAWLQDAIETVLLDSTITPEERLDTQDFLEDMGREIALLVRCNQSPQEMLIAAGKALPILTTEDKHNPRQLVRLEPSNQNEETEGEVVVWAATDFLKTATRVMFEQHAHNAKTGAGDTKAILDPRGVASWMKKSLREGAIGPHDPRVMFIISKFGTYGTGTLQYEDFLNLYVSTICGSSPSRWKQLEYRSEEIEAVWRDLRNHDIVSPVEQERVALLQKMKEKYEESFSHVTDETLLDECEIIDDKVASWEETSQGQWRQTGKSSHELVELAYDGKTPLRLKDGEFVFIDEDSCIGCKQCASASPASFHMLDDGRARTFAQRNSLDVKAAVAVCPVSCMHYVGFDRLKELETSRDSPDGDGRTDHRHFGQNHRNGGYIARAPLHLTRRDSDANHKSSWYHYLVNKCYLSSDCPQRGCFDCPQFRTQPGSNPSCQSKMKDALHIKAEHFIQTGEANLYRKSADL</sequence>
<gene>
    <name evidence="3" type="ORF">PHATRDRAFT_45684</name>
</gene>
<feature type="domain" description="4Fe-4S ferredoxin-type" evidence="2">
    <location>
        <begin position="383"/>
        <end position="412"/>
    </location>
</feature>
<reference evidence="4" key="2">
    <citation type="submission" date="2008-08" db="EMBL/GenBank/DDBJ databases">
        <authorList>
            <consortium name="Diatom Consortium"/>
            <person name="Grigoriev I."/>
            <person name="Grimwood J."/>
            <person name="Kuo A."/>
            <person name="Otillar R.P."/>
            <person name="Salamov A."/>
            <person name="Detter J.C."/>
            <person name="Lindquist E."/>
            <person name="Shapiro H."/>
            <person name="Lucas S."/>
            <person name="Glavina del Rio T."/>
            <person name="Pitluck S."/>
            <person name="Rokhsar D."/>
            <person name="Bowler C."/>
        </authorList>
    </citation>
    <scope>GENOME REANNOTATION</scope>
    <source>
        <strain evidence="4">CCAP 1055/1</strain>
    </source>
</reference>
<evidence type="ECO:0000313" key="4">
    <source>
        <dbReference type="Proteomes" id="UP000000759"/>
    </source>
</evidence>
<dbReference type="EMBL" id="CM000610">
    <property type="protein sequence ID" value="EEC48732.1"/>
    <property type="molecule type" value="Genomic_DNA"/>
</dbReference>
<dbReference type="Proteomes" id="UP000000759">
    <property type="component" value="Chromosome 7"/>
</dbReference>
<dbReference type="GeneID" id="7200462"/>
<accession>B7FYI5</accession>
<evidence type="ECO:0000259" key="2">
    <source>
        <dbReference type="PROSITE" id="PS51379"/>
    </source>
</evidence>
<dbReference type="Pfam" id="PF13370">
    <property type="entry name" value="Fer4_13"/>
    <property type="match status" value="1"/>
</dbReference>
<dbReference type="PaxDb" id="2850-Phatr45684"/>
<evidence type="ECO:0000313" key="3">
    <source>
        <dbReference type="EMBL" id="EEC48732.1"/>
    </source>
</evidence>
<dbReference type="InParanoid" id="B7FYI5"/>
<dbReference type="HOGENOM" id="CLU_486163_0_0_1"/>
<proteinExistence type="predicted"/>
<feature type="region of interest" description="Disordered" evidence="1">
    <location>
        <begin position="450"/>
        <end position="469"/>
    </location>
</feature>
<dbReference type="PANTHER" id="PTHR44579">
    <property type="entry name" value="OS01G0730500 PROTEIN"/>
    <property type="match status" value="1"/>
</dbReference>
<organism evidence="3 4">
    <name type="scientific">Phaeodactylum tricornutum (strain CCAP 1055/1)</name>
    <dbReference type="NCBI Taxonomy" id="556484"/>
    <lineage>
        <taxon>Eukaryota</taxon>
        <taxon>Sar</taxon>
        <taxon>Stramenopiles</taxon>
        <taxon>Ochrophyta</taxon>
        <taxon>Bacillariophyta</taxon>
        <taxon>Bacillariophyceae</taxon>
        <taxon>Bacillariophycidae</taxon>
        <taxon>Naviculales</taxon>
        <taxon>Phaeodactylaceae</taxon>
        <taxon>Phaeodactylum</taxon>
    </lineage>
</organism>
<dbReference type="SUPFAM" id="SSF54862">
    <property type="entry name" value="4Fe-4S ferredoxins"/>
    <property type="match status" value="1"/>
</dbReference>
<evidence type="ECO:0000256" key="1">
    <source>
        <dbReference type="SAM" id="MobiDB-lite"/>
    </source>
</evidence>
<dbReference type="KEGG" id="pti:PHATRDRAFT_45684"/>
<dbReference type="STRING" id="556484.B7FYI5"/>
<dbReference type="OrthoDB" id="376357at2759"/>
<keyword evidence="4" id="KW-1185">Reference proteome</keyword>
<feature type="compositionally biased region" description="Basic and acidic residues" evidence="1">
    <location>
        <begin position="450"/>
        <end position="465"/>
    </location>
</feature>
<dbReference type="PANTHER" id="PTHR44579:SF2">
    <property type="entry name" value="OS01G0730500 PROTEIN"/>
    <property type="match status" value="1"/>
</dbReference>
<dbReference type="eggNOG" id="ENOG502SIIV">
    <property type="taxonomic scope" value="Eukaryota"/>
</dbReference>
<protein>
    <recommendedName>
        <fullName evidence="2">4Fe-4S ferredoxin-type domain-containing protein</fullName>
    </recommendedName>
</protein>
<dbReference type="AlphaFoldDB" id="B7FYI5"/>
<name>B7FYI5_PHATC</name>
<dbReference type="InterPro" id="IPR017896">
    <property type="entry name" value="4Fe4S_Fe-S-bd"/>
</dbReference>
<dbReference type="PROSITE" id="PS51379">
    <property type="entry name" value="4FE4S_FER_2"/>
    <property type="match status" value="1"/>
</dbReference>
<reference evidence="3 4" key="1">
    <citation type="journal article" date="2008" name="Nature">
        <title>The Phaeodactylum genome reveals the evolutionary history of diatom genomes.</title>
        <authorList>
            <person name="Bowler C."/>
            <person name="Allen A.E."/>
            <person name="Badger J.H."/>
            <person name="Grimwood J."/>
            <person name="Jabbari K."/>
            <person name="Kuo A."/>
            <person name="Maheswari U."/>
            <person name="Martens C."/>
            <person name="Maumus F."/>
            <person name="Otillar R.P."/>
            <person name="Rayko E."/>
            <person name="Salamov A."/>
            <person name="Vandepoele K."/>
            <person name="Beszteri B."/>
            <person name="Gruber A."/>
            <person name="Heijde M."/>
            <person name="Katinka M."/>
            <person name="Mock T."/>
            <person name="Valentin K."/>
            <person name="Verret F."/>
            <person name="Berges J.A."/>
            <person name="Brownlee C."/>
            <person name="Cadoret J.P."/>
            <person name="Chiovitti A."/>
            <person name="Choi C.J."/>
            <person name="Coesel S."/>
            <person name="De Martino A."/>
            <person name="Detter J.C."/>
            <person name="Durkin C."/>
            <person name="Falciatore A."/>
            <person name="Fournet J."/>
            <person name="Haruta M."/>
            <person name="Huysman M.J."/>
            <person name="Jenkins B.D."/>
            <person name="Jiroutova K."/>
            <person name="Jorgensen R.E."/>
            <person name="Joubert Y."/>
            <person name="Kaplan A."/>
            <person name="Kroger N."/>
            <person name="Kroth P.G."/>
            <person name="La Roche J."/>
            <person name="Lindquist E."/>
            <person name="Lommer M."/>
            <person name="Martin-Jezequel V."/>
            <person name="Lopez P.J."/>
            <person name="Lucas S."/>
            <person name="Mangogna M."/>
            <person name="McGinnis K."/>
            <person name="Medlin L.K."/>
            <person name="Montsant A."/>
            <person name="Oudot-Le Secq M.P."/>
            <person name="Napoli C."/>
            <person name="Obornik M."/>
            <person name="Parker M.S."/>
            <person name="Petit J.L."/>
            <person name="Porcel B.M."/>
            <person name="Poulsen N."/>
            <person name="Robison M."/>
            <person name="Rychlewski L."/>
            <person name="Rynearson T.A."/>
            <person name="Schmutz J."/>
            <person name="Shapiro H."/>
            <person name="Siaut M."/>
            <person name="Stanley M."/>
            <person name="Sussman M.R."/>
            <person name="Taylor A.R."/>
            <person name="Vardi A."/>
            <person name="von Dassow P."/>
            <person name="Vyverman W."/>
            <person name="Willis A."/>
            <person name="Wyrwicz L.S."/>
            <person name="Rokhsar D.S."/>
            <person name="Weissenbach J."/>
            <person name="Armbrust E.V."/>
            <person name="Green B.R."/>
            <person name="Van de Peer Y."/>
            <person name="Grigoriev I.V."/>
        </authorList>
    </citation>
    <scope>NUCLEOTIDE SEQUENCE [LARGE SCALE GENOMIC DNA]</scope>
    <source>
        <strain evidence="3 4">CCAP 1055/1</strain>
    </source>
</reference>